<evidence type="ECO:0000256" key="5">
    <source>
        <dbReference type="ARBA" id="ARBA00022741"/>
    </source>
</evidence>
<dbReference type="InterPro" id="IPR000403">
    <property type="entry name" value="PI3/4_kinase_cat_dom"/>
</dbReference>
<dbReference type="SMART" id="SM00213">
    <property type="entry name" value="UBQ"/>
    <property type="match status" value="2"/>
</dbReference>
<dbReference type="InterPro" id="IPR000626">
    <property type="entry name" value="Ubiquitin-like_dom"/>
</dbReference>
<dbReference type="InterPro" id="IPR029071">
    <property type="entry name" value="Ubiquitin-like_domsf"/>
</dbReference>
<dbReference type="PROSITE" id="PS50053">
    <property type="entry name" value="UBIQUITIN_2"/>
    <property type="match status" value="2"/>
</dbReference>
<comment type="similarity">
    <text evidence="1">Belongs to the PI3/PI4-kinase family. Type II PI4K subfamily.</text>
</comment>
<name>A0AAD7PRB6_QUISA</name>
<dbReference type="SUPFAM" id="SSF54236">
    <property type="entry name" value="Ubiquitin-like"/>
    <property type="match status" value="2"/>
</dbReference>
<dbReference type="PANTHER" id="PTHR45800:SF4">
    <property type="entry name" value="PHOSPHATIDYLINOSITOL 4-KINASE GAMMA 3"/>
    <property type="match status" value="1"/>
</dbReference>
<dbReference type="GO" id="GO:0004430">
    <property type="term" value="F:1-phosphatidylinositol 4-kinase activity"/>
    <property type="evidence" value="ECO:0007669"/>
    <property type="project" value="UniProtKB-EC"/>
</dbReference>
<dbReference type="InterPro" id="IPR011009">
    <property type="entry name" value="Kinase-like_dom_sf"/>
</dbReference>
<protein>
    <recommendedName>
        <fullName evidence="2">1-phosphatidylinositol 4-kinase</fullName>
        <ecNumber evidence="2">2.7.1.67</ecNumber>
    </recommendedName>
</protein>
<reference evidence="10" key="1">
    <citation type="journal article" date="2023" name="Science">
        <title>Elucidation of the pathway for biosynthesis of saponin adjuvants from the soapbark tree.</title>
        <authorList>
            <person name="Reed J."/>
            <person name="Orme A."/>
            <person name="El-Demerdash A."/>
            <person name="Owen C."/>
            <person name="Martin L.B.B."/>
            <person name="Misra R.C."/>
            <person name="Kikuchi S."/>
            <person name="Rejzek M."/>
            <person name="Martin A.C."/>
            <person name="Harkess A."/>
            <person name="Leebens-Mack J."/>
            <person name="Louveau T."/>
            <person name="Stephenson M.J."/>
            <person name="Osbourn A."/>
        </authorList>
    </citation>
    <scope>NUCLEOTIDE SEQUENCE</scope>
    <source>
        <strain evidence="10">S10</strain>
    </source>
</reference>
<evidence type="ECO:0000313" key="11">
    <source>
        <dbReference type="Proteomes" id="UP001163823"/>
    </source>
</evidence>
<dbReference type="EMBL" id="JARAOO010000006">
    <property type="protein sequence ID" value="KAJ7965351.1"/>
    <property type="molecule type" value="Genomic_DNA"/>
</dbReference>
<evidence type="ECO:0000256" key="6">
    <source>
        <dbReference type="ARBA" id="ARBA00022777"/>
    </source>
</evidence>
<accession>A0AAD7PRB6</accession>
<keyword evidence="4" id="KW-0677">Repeat</keyword>
<proteinExistence type="inferred from homology"/>
<evidence type="ECO:0000256" key="2">
    <source>
        <dbReference type="ARBA" id="ARBA00012169"/>
    </source>
</evidence>
<dbReference type="EC" id="2.7.1.67" evidence="2"/>
<keyword evidence="11" id="KW-1185">Reference proteome</keyword>
<feature type="domain" description="Ubiquitin-like" evidence="8">
    <location>
        <begin position="107"/>
        <end position="185"/>
    </location>
</feature>
<dbReference type="SUPFAM" id="SSF56112">
    <property type="entry name" value="Protein kinase-like (PK-like)"/>
    <property type="match status" value="1"/>
</dbReference>
<keyword evidence="3" id="KW-0808">Transferase</keyword>
<dbReference type="PANTHER" id="PTHR45800">
    <property type="entry name" value="PHOSPHATIDYLINOSITOL 4-KINASE GAMMA"/>
    <property type="match status" value="1"/>
</dbReference>
<evidence type="ECO:0000256" key="1">
    <source>
        <dbReference type="ARBA" id="ARBA00008941"/>
    </source>
</evidence>
<dbReference type="GO" id="GO:0005524">
    <property type="term" value="F:ATP binding"/>
    <property type="evidence" value="ECO:0007669"/>
    <property type="project" value="UniProtKB-KW"/>
</dbReference>
<dbReference type="CDD" id="cd17039">
    <property type="entry name" value="Ubl_ubiquitin_like"/>
    <property type="match status" value="1"/>
</dbReference>
<evidence type="ECO:0000259" key="8">
    <source>
        <dbReference type="PROSITE" id="PS50053"/>
    </source>
</evidence>
<organism evidence="10 11">
    <name type="scientific">Quillaja saponaria</name>
    <name type="common">Soap bark tree</name>
    <dbReference type="NCBI Taxonomy" id="32244"/>
    <lineage>
        <taxon>Eukaryota</taxon>
        <taxon>Viridiplantae</taxon>
        <taxon>Streptophyta</taxon>
        <taxon>Embryophyta</taxon>
        <taxon>Tracheophyta</taxon>
        <taxon>Spermatophyta</taxon>
        <taxon>Magnoliopsida</taxon>
        <taxon>eudicotyledons</taxon>
        <taxon>Gunneridae</taxon>
        <taxon>Pentapetalae</taxon>
        <taxon>rosids</taxon>
        <taxon>fabids</taxon>
        <taxon>Fabales</taxon>
        <taxon>Quillajaceae</taxon>
        <taxon>Quillaja</taxon>
    </lineage>
</organism>
<dbReference type="Gene3D" id="3.10.20.90">
    <property type="entry name" value="Phosphatidylinositol 3-kinase Catalytic Subunit, Chain A, domain 1"/>
    <property type="match status" value="2"/>
</dbReference>
<dbReference type="InterPro" id="IPR044571">
    <property type="entry name" value="P4KG1-8"/>
</dbReference>
<evidence type="ECO:0000259" key="9">
    <source>
        <dbReference type="PROSITE" id="PS50290"/>
    </source>
</evidence>
<feature type="domain" description="PI3K/PI4K catalytic" evidence="9">
    <location>
        <begin position="267"/>
        <end position="564"/>
    </location>
</feature>
<evidence type="ECO:0000313" key="10">
    <source>
        <dbReference type="EMBL" id="KAJ7965351.1"/>
    </source>
</evidence>
<keyword evidence="6" id="KW-0418">Kinase</keyword>
<dbReference type="Pfam" id="PF00454">
    <property type="entry name" value="PI3_PI4_kinase"/>
    <property type="match status" value="1"/>
</dbReference>
<dbReference type="PROSITE" id="PS50290">
    <property type="entry name" value="PI3_4_KINASE_3"/>
    <property type="match status" value="1"/>
</dbReference>
<dbReference type="FunFam" id="3.10.20.90:FF:000307">
    <property type="entry name" value="Phosphatidylinositol 4-kinase gamma 4"/>
    <property type="match status" value="1"/>
</dbReference>
<evidence type="ECO:0000256" key="7">
    <source>
        <dbReference type="ARBA" id="ARBA00022840"/>
    </source>
</evidence>
<sequence length="586" mass="65417">MASVAISPVYEESLNSSIFTSHFGHHLDDSILIYLTVSGSVIPMRIMETDSIASVKLRIQTFKGFFVKKQKLVFDGRELARNNSCVRDYGVTDGNVLHLVLRLSDLLAITVRTMCGREFGFSVERNRNVGYVKQQIAKRGKEFVDLKDQELICDGETLEEDQRLINDICKDSDAVLHLLVRRSAKVRAKPVERDFELSIEASPSFEKGANIGGEYQFGALSLTHKILEEKQLRRYFLVEPIIVYSSIKLPVVIEELIKTTADGLQIGKKPIQSSEGSGGAYFMQDYSGLKYVSVFKPIDEEPMAVNNPRGLPVSMDGEGLKKGTRVGQGALREVAAYILDHPREGPRSYDKENGFAGVPPTVLVKCLHGGFNHPEGYDYASKNLKIGSLQMFRNNIGSCEDMGPSAFPMDEVHKISVLDIRLANADRHAGNILVGKDSKDGQIVLIPIDHGYCLPENFEDCTFDWLYWPQAREPYSADTVDYIKSLDAEEDLKLLKFHGWDLPLECARTLRISTMLLRKGAERGLTPFAIGSIMSRETLKKKSVIEQIIQEAEEAVLPGSSEDAFLHSVSQVMDCRLDELSPKAMP</sequence>
<keyword evidence="7" id="KW-0067">ATP-binding</keyword>
<dbReference type="KEGG" id="qsa:O6P43_015005"/>
<dbReference type="Pfam" id="PF00240">
    <property type="entry name" value="ubiquitin"/>
    <property type="match status" value="2"/>
</dbReference>
<keyword evidence="5" id="KW-0547">Nucleotide-binding</keyword>
<dbReference type="Proteomes" id="UP001163823">
    <property type="component" value="Chromosome 6"/>
</dbReference>
<feature type="domain" description="Ubiquitin-like" evidence="8">
    <location>
        <begin position="33"/>
        <end position="102"/>
    </location>
</feature>
<gene>
    <name evidence="10" type="ORF">O6P43_015005</name>
</gene>
<comment type="caution">
    <text evidence="10">The sequence shown here is derived from an EMBL/GenBank/DDBJ whole genome shotgun (WGS) entry which is preliminary data.</text>
</comment>
<evidence type="ECO:0000256" key="4">
    <source>
        <dbReference type="ARBA" id="ARBA00022737"/>
    </source>
</evidence>
<dbReference type="AlphaFoldDB" id="A0AAD7PRB6"/>
<evidence type="ECO:0000256" key="3">
    <source>
        <dbReference type="ARBA" id="ARBA00022679"/>
    </source>
</evidence>